<dbReference type="SUPFAM" id="SSF48452">
    <property type="entry name" value="TPR-like"/>
    <property type="match status" value="1"/>
</dbReference>
<keyword evidence="3" id="KW-1185">Reference proteome</keyword>
<name>A0ABX5TJK7_9BACT</name>
<dbReference type="PROSITE" id="PS50005">
    <property type="entry name" value="TPR"/>
    <property type="match status" value="1"/>
</dbReference>
<evidence type="ECO:0008006" key="4">
    <source>
        <dbReference type="Google" id="ProtNLM"/>
    </source>
</evidence>
<reference evidence="2" key="1">
    <citation type="submission" date="2019-06" db="EMBL/GenBank/DDBJ databases">
        <title>A comparative analysis of the Nautiliaceae.</title>
        <authorList>
            <person name="Grosche A."/>
            <person name="Smedile F."/>
            <person name="Vetriani C."/>
        </authorList>
    </citation>
    <scope>NUCLEOTIDE SEQUENCE</scope>
    <source>
        <strain evidence="2">TB6</strain>
    </source>
</reference>
<dbReference type="Gene3D" id="1.25.40.10">
    <property type="entry name" value="Tetratricopeptide repeat domain"/>
    <property type="match status" value="1"/>
</dbReference>
<protein>
    <recommendedName>
        <fullName evidence="4">Tetratricopeptide repeat protein</fullName>
    </recommendedName>
</protein>
<organism evidence="2 3">
    <name type="scientific">Caminibacter pacificus</name>
    <dbReference type="NCBI Taxonomy" id="1424653"/>
    <lineage>
        <taxon>Bacteria</taxon>
        <taxon>Pseudomonadati</taxon>
        <taxon>Campylobacterota</taxon>
        <taxon>Epsilonproteobacteria</taxon>
        <taxon>Nautiliales</taxon>
        <taxon>Nautiliaceae</taxon>
        <taxon>Caminibacter</taxon>
    </lineage>
</organism>
<feature type="repeat" description="TPR" evidence="1">
    <location>
        <begin position="315"/>
        <end position="348"/>
    </location>
</feature>
<accession>A0ABX5TJK7</accession>
<dbReference type="Pfam" id="PF14559">
    <property type="entry name" value="TPR_19"/>
    <property type="match status" value="1"/>
</dbReference>
<evidence type="ECO:0000313" key="2">
    <source>
        <dbReference type="EMBL" id="QCI27583.2"/>
    </source>
</evidence>
<dbReference type="EMBL" id="CP027432">
    <property type="protein sequence ID" value="QCI27583.2"/>
    <property type="molecule type" value="Genomic_DNA"/>
</dbReference>
<dbReference type="InterPro" id="IPR019734">
    <property type="entry name" value="TPR_rpt"/>
</dbReference>
<keyword evidence="1" id="KW-0802">TPR repeat</keyword>
<evidence type="ECO:0000256" key="1">
    <source>
        <dbReference type="PROSITE-ProRule" id="PRU00339"/>
    </source>
</evidence>
<dbReference type="InterPro" id="IPR011990">
    <property type="entry name" value="TPR-like_helical_dom_sf"/>
</dbReference>
<dbReference type="Proteomes" id="UP000298805">
    <property type="component" value="Chromosome"/>
</dbReference>
<gene>
    <name evidence="2" type="ORF">C6V80_00975</name>
</gene>
<sequence length="423" mass="49264">MKKGLFSLFVIFNLLFGYELIVKNEKDVKVLNDLGVKCEKTINGFVCAKSPDKMQLKRLQYYIKNNLGISSEIAGAKNLQPKNVSKEISKKRIVKNVVKTGYCIQVVSAKRSEGLLKIFEETKNLPLSRIEKIGPYFVLRVGEGKSEKELQTILKKTKKINKNAFIRKCDLIPQRIIKSNFNLKVEKKEKTKVPQGEVFNKTLSPEDKFKLMEKSFKEEKIDLAKRLSNQLKSSRSYKRDAFLVTVSVLMKKKKYKRVCNMLTQLSDFYKGNDLSVLREKSCFYYNYQKGIEYMNINPEMALEYLQKAEKYKSNNNLFFAKAIAYMNQNNYKKANDILKKLYQDTPDNTAVKLAYAKTLFNLGDFKTLEKIKDNNLAFFNHFELYLKAKKLYDEGKYKEANKIALQLFNYYPNNMLPTMVSMT</sequence>
<dbReference type="RefSeq" id="WP_139932231.1">
    <property type="nucleotide sequence ID" value="NZ_CP027432.2"/>
</dbReference>
<proteinExistence type="predicted"/>
<evidence type="ECO:0000313" key="3">
    <source>
        <dbReference type="Proteomes" id="UP000298805"/>
    </source>
</evidence>